<dbReference type="InterPro" id="IPR004101">
    <property type="entry name" value="Mur_ligase_C"/>
</dbReference>
<dbReference type="RefSeq" id="WP_106054258.1">
    <property type="nucleotide sequence ID" value="NZ_VUNS01000007.1"/>
</dbReference>
<evidence type="ECO:0000256" key="4">
    <source>
        <dbReference type="ARBA" id="ARBA00022598"/>
    </source>
</evidence>
<comment type="function">
    <text evidence="7 8">Cell wall formation. Catalyzes the addition of glutamate to the nucleotide precursor UDP-N-acetylmuramoyl-L-alanine (UMA).</text>
</comment>
<dbReference type="EMBL" id="VUNS01000007">
    <property type="protein sequence ID" value="MST97139.1"/>
    <property type="molecule type" value="Genomic_DNA"/>
</dbReference>
<dbReference type="GO" id="GO:0008360">
    <property type="term" value="P:regulation of cell shape"/>
    <property type="evidence" value="ECO:0007669"/>
    <property type="project" value="UniProtKB-KW"/>
</dbReference>
<gene>
    <name evidence="7 11" type="primary">murD</name>
    <name evidence="11" type="ORF">FYJ85_08795</name>
</gene>
<keyword evidence="12" id="KW-1185">Reference proteome</keyword>
<comment type="similarity">
    <text evidence="7">Belongs to the MurCDEF family.</text>
</comment>
<comment type="catalytic activity">
    <reaction evidence="7 8">
        <text>UDP-N-acetyl-alpha-D-muramoyl-L-alanine + D-glutamate + ATP = UDP-N-acetyl-alpha-D-muramoyl-L-alanyl-D-glutamate + ADP + phosphate + H(+)</text>
        <dbReference type="Rhea" id="RHEA:16429"/>
        <dbReference type="ChEBI" id="CHEBI:15378"/>
        <dbReference type="ChEBI" id="CHEBI:29986"/>
        <dbReference type="ChEBI" id="CHEBI:30616"/>
        <dbReference type="ChEBI" id="CHEBI:43474"/>
        <dbReference type="ChEBI" id="CHEBI:83898"/>
        <dbReference type="ChEBI" id="CHEBI:83900"/>
        <dbReference type="ChEBI" id="CHEBI:456216"/>
        <dbReference type="EC" id="6.3.2.9"/>
    </reaction>
</comment>
<evidence type="ECO:0000313" key="12">
    <source>
        <dbReference type="Proteomes" id="UP000435649"/>
    </source>
</evidence>
<dbReference type="NCBIfam" id="TIGR01087">
    <property type="entry name" value="murD"/>
    <property type="match status" value="1"/>
</dbReference>
<protein>
    <recommendedName>
        <fullName evidence="7 8">UDP-N-acetylmuramoylalanine--D-glutamate ligase</fullName>
        <ecNumber evidence="7 8">6.3.2.9</ecNumber>
    </recommendedName>
    <alternativeName>
        <fullName evidence="7">D-glutamic acid-adding enzyme</fullName>
    </alternativeName>
    <alternativeName>
        <fullName evidence="7">UDP-N-acetylmuramoyl-L-alanyl-D-glutamate synthetase</fullName>
    </alternativeName>
</protein>
<dbReference type="Gene3D" id="3.90.190.20">
    <property type="entry name" value="Mur ligase, C-terminal domain"/>
    <property type="match status" value="1"/>
</dbReference>
<keyword evidence="6 7" id="KW-0067">ATP-binding</keyword>
<dbReference type="InterPro" id="IPR036615">
    <property type="entry name" value="Mur_ligase_C_dom_sf"/>
</dbReference>
<dbReference type="HAMAP" id="MF_00639">
    <property type="entry name" value="MurD"/>
    <property type="match status" value="1"/>
</dbReference>
<keyword evidence="7 8" id="KW-0573">Peptidoglycan synthesis</keyword>
<comment type="subcellular location">
    <subcellularLocation>
        <location evidence="1 7 8">Cytoplasm</location>
    </subcellularLocation>
</comment>
<dbReference type="GO" id="GO:0009252">
    <property type="term" value="P:peptidoglycan biosynthetic process"/>
    <property type="evidence" value="ECO:0007669"/>
    <property type="project" value="UniProtKB-UniRule"/>
</dbReference>
<dbReference type="Pfam" id="PF08245">
    <property type="entry name" value="Mur_ligase_M"/>
    <property type="match status" value="1"/>
</dbReference>
<dbReference type="GO" id="GO:0051301">
    <property type="term" value="P:cell division"/>
    <property type="evidence" value="ECO:0007669"/>
    <property type="project" value="UniProtKB-KW"/>
</dbReference>
<dbReference type="Pfam" id="PF02875">
    <property type="entry name" value="Mur_ligase_C"/>
    <property type="match status" value="1"/>
</dbReference>
<keyword evidence="7 8" id="KW-0131">Cell cycle</keyword>
<sequence>MQHCLILGGGLSGKAAERLAVSLGFSAAVLSDSPGLDADAAVAPADLVVTSPGVKPLTSPLWQAAMRRAARGECEFLSELEFGFRHWPGRVLAVTGTNGKTTTTELTAALLSAAGVDARPAGNIGYPLSDLAADLREGKLSAEALPVVEVSSFQLERCDTFAPYAAALLNLESDHIDRYAGGFGEYAAVKRRIFDRVAPENRVYGLSMDSPSPRRVTLCGEALMVDGDEVLIDLGDTALSAPHNRENLAAAVELCLRVLPAEAVLSPEFRLAVRTFHPGRHRLEAVHEAAGVRFVNDSKATNPASTVAALRSTPGMVVLLLGGLDKGMDFSPIAPFADRIRFAVLYGECRSKIAAALPPSVPTADCGMDFALAVGTAREHARSGDTVLLSPACASMDMFRDYKERGDRFTEYVRNGAEP</sequence>
<keyword evidence="3 7" id="KW-0963">Cytoplasm</keyword>
<dbReference type="InterPro" id="IPR013221">
    <property type="entry name" value="Mur_ligase_cen"/>
</dbReference>
<accession>A0A844G436</accession>
<name>A0A844G436_9BACT</name>
<reference evidence="11 12" key="1">
    <citation type="submission" date="2019-08" db="EMBL/GenBank/DDBJ databases">
        <title>In-depth cultivation of the pig gut microbiome towards novel bacterial diversity and tailored functional studies.</title>
        <authorList>
            <person name="Wylensek D."/>
            <person name="Hitch T.C.A."/>
            <person name="Clavel T."/>
        </authorList>
    </citation>
    <scope>NUCLEOTIDE SEQUENCE [LARGE SCALE GENOMIC DNA]</scope>
    <source>
        <strain evidence="11 12">BBE-744-WT-12</strain>
    </source>
</reference>
<organism evidence="11 12">
    <name type="scientific">Victivallis lenta</name>
    <dbReference type="NCBI Taxonomy" id="2606640"/>
    <lineage>
        <taxon>Bacteria</taxon>
        <taxon>Pseudomonadati</taxon>
        <taxon>Lentisphaerota</taxon>
        <taxon>Lentisphaeria</taxon>
        <taxon>Victivallales</taxon>
        <taxon>Victivallaceae</taxon>
        <taxon>Victivallis</taxon>
    </lineage>
</organism>
<evidence type="ECO:0000313" key="11">
    <source>
        <dbReference type="EMBL" id="MST97139.1"/>
    </source>
</evidence>
<dbReference type="InterPro" id="IPR005762">
    <property type="entry name" value="MurD"/>
</dbReference>
<keyword evidence="4 7" id="KW-0436">Ligase</keyword>
<dbReference type="GO" id="GO:0071555">
    <property type="term" value="P:cell wall organization"/>
    <property type="evidence" value="ECO:0007669"/>
    <property type="project" value="UniProtKB-KW"/>
</dbReference>
<evidence type="ECO:0000256" key="3">
    <source>
        <dbReference type="ARBA" id="ARBA00022490"/>
    </source>
</evidence>
<dbReference type="Proteomes" id="UP000435649">
    <property type="component" value="Unassembled WGS sequence"/>
</dbReference>
<dbReference type="PANTHER" id="PTHR43692">
    <property type="entry name" value="UDP-N-ACETYLMURAMOYLALANINE--D-GLUTAMATE LIGASE"/>
    <property type="match status" value="1"/>
</dbReference>
<evidence type="ECO:0000256" key="8">
    <source>
        <dbReference type="RuleBase" id="RU003664"/>
    </source>
</evidence>
<feature type="binding site" evidence="7">
    <location>
        <begin position="96"/>
        <end position="102"/>
    </location>
    <ligand>
        <name>ATP</name>
        <dbReference type="ChEBI" id="CHEBI:30616"/>
    </ligand>
</feature>
<dbReference type="InterPro" id="IPR036565">
    <property type="entry name" value="Mur-like_cat_sf"/>
</dbReference>
<comment type="caution">
    <text evidence="11">The sequence shown here is derived from an EMBL/GenBank/DDBJ whole genome shotgun (WGS) entry which is preliminary data.</text>
</comment>
<evidence type="ECO:0000256" key="7">
    <source>
        <dbReference type="HAMAP-Rule" id="MF_00639"/>
    </source>
</evidence>
<dbReference type="GO" id="GO:0005737">
    <property type="term" value="C:cytoplasm"/>
    <property type="evidence" value="ECO:0007669"/>
    <property type="project" value="UniProtKB-SubCell"/>
</dbReference>
<evidence type="ECO:0000256" key="2">
    <source>
        <dbReference type="ARBA" id="ARBA00004752"/>
    </source>
</evidence>
<keyword evidence="7 8" id="KW-0133">Cell shape</keyword>
<comment type="pathway">
    <text evidence="2 7 8">Cell wall biogenesis; peptidoglycan biosynthesis.</text>
</comment>
<keyword evidence="7 8" id="KW-0961">Cell wall biogenesis/degradation</keyword>
<keyword evidence="7 8" id="KW-0132">Cell division</keyword>
<evidence type="ECO:0000256" key="6">
    <source>
        <dbReference type="ARBA" id="ARBA00022840"/>
    </source>
</evidence>
<dbReference type="SUPFAM" id="SSF53623">
    <property type="entry name" value="MurD-like peptide ligases, catalytic domain"/>
    <property type="match status" value="1"/>
</dbReference>
<dbReference type="SUPFAM" id="SSF53244">
    <property type="entry name" value="MurD-like peptide ligases, peptide-binding domain"/>
    <property type="match status" value="1"/>
</dbReference>
<evidence type="ECO:0000259" key="9">
    <source>
        <dbReference type="Pfam" id="PF02875"/>
    </source>
</evidence>
<feature type="domain" description="Mur ligase central" evidence="10">
    <location>
        <begin position="94"/>
        <end position="202"/>
    </location>
</feature>
<dbReference type="UniPathway" id="UPA00219"/>
<dbReference type="GO" id="GO:0008764">
    <property type="term" value="F:UDP-N-acetylmuramoylalanine-D-glutamate ligase activity"/>
    <property type="evidence" value="ECO:0007669"/>
    <property type="project" value="UniProtKB-UniRule"/>
</dbReference>
<dbReference type="EC" id="6.3.2.9" evidence="7 8"/>
<evidence type="ECO:0000256" key="5">
    <source>
        <dbReference type="ARBA" id="ARBA00022741"/>
    </source>
</evidence>
<dbReference type="AlphaFoldDB" id="A0A844G436"/>
<dbReference type="GO" id="GO:0005524">
    <property type="term" value="F:ATP binding"/>
    <property type="evidence" value="ECO:0007669"/>
    <property type="project" value="UniProtKB-UniRule"/>
</dbReference>
<dbReference type="Gene3D" id="3.40.1190.10">
    <property type="entry name" value="Mur-like, catalytic domain"/>
    <property type="match status" value="1"/>
</dbReference>
<evidence type="ECO:0000256" key="1">
    <source>
        <dbReference type="ARBA" id="ARBA00004496"/>
    </source>
</evidence>
<proteinExistence type="inferred from homology"/>
<keyword evidence="5 7" id="KW-0547">Nucleotide-binding</keyword>
<feature type="domain" description="Mur ligase C-terminal" evidence="9">
    <location>
        <begin position="281"/>
        <end position="393"/>
    </location>
</feature>
<evidence type="ECO:0000259" key="10">
    <source>
        <dbReference type="Pfam" id="PF08245"/>
    </source>
</evidence>
<dbReference type="PANTHER" id="PTHR43692:SF1">
    <property type="entry name" value="UDP-N-ACETYLMURAMOYLALANINE--D-GLUTAMATE LIGASE"/>
    <property type="match status" value="1"/>
</dbReference>